<keyword evidence="2" id="KW-1185">Reference proteome</keyword>
<dbReference type="EMBL" id="QZWG01000013">
    <property type="protein sequence ID" value="RZB71069.1"/>
    <property type="molecule type" value="Genomic_DNA"/>
</dbReference>
<organism evidence="1 2">
    <name type="scientific">Glycine soja</name>
    <name type="common">Wild soybean</name>
    <dbReference type="NCBI Taxonomy" id="3848"/>
    <lineage>
        <taxon>Eukaryota</taxon>
        <taxon>Viridiplantae</taxon>
        <taxon>Streptophyta</taxon>
        <taxon>Embryophyta</taxon>
        <taxon>Tracheophyta</taxon>
        <taxon>Spermatophyta</taxon>
        <taxon>Magnoliopsida</taxon>
        <taxon>eudicotyledons</taxon>
        <taxon>Gunneridae</taxon>
        <taxon>Pentapetalae</taxon>
        <taxon>rosids</taxon>
        <taxon>fabids</taxon>
        <taxon>Fabales</taxon>
        <taxon>Fabaceae</taxon>
        <taxon>Papilionoideae</taxon>
        <taxon>50 kb inversion clade</taxon>
        <taxon>NPAAA clade</taxon>
        <taxon>indigoferoid/millettioid clade</taxon>
        <taxon>Phaseoleae</taxon>
        <taxon>Glycine</taxon>
        <taxon>Glycine subgen. Soja</taxon>
    </lineage>
</organism>
<accession>A0A445HBS7</accession>
<comment type="caution">
    <text evidence="1">The sequence shown here is derived from an EMBL/GenBank/DDBJ whole genome shotgun (WGS) entry which is preliminary data.</text>
</comment>
<evidence type="ECO:0000313" key="1">
    <source>
        <dbReference type="EMBL" id="RZB71069.1"/>
    </source>
</evidence>
<dbReference type="AlphaFoldDB" id="A0A445HBS7"/>
<reference evidence="1 2" key="1">
    <citation type="submission" date="2018-09" db="EMBL/GenBank/DDBJ databases">
        <title>A high-quality reference genome of wild soybean provides a powerful tool to mine soybean genomes.</title>
        <authorList>
            <person name="Xie M."/>
            <person name="Chung C.Y.L."/>
            <person name="Li M.-W."/>
            <person name="Wong F.-L."/>
            <person name="Chan T.-F."/>
            <person name="Lam H.-M."/>
        </authorList>
    </citation>
    <scope>NUCLEOTIDE SEQUENCE [LARGE SCALE GENOMIC DNA]</scope>
    <source>
        <strain evidence="2">cv. W05</strain>
        <tissue evidence="1">Hypocotyl of etiolated seedlings</tissue>
    </source>
</reference>
<proteinExistence type="predicted"/>
<dbReference type="Proteomes" id="UP000289340">
    <property type="component" value="Chromosome 13"/>
</dbReference>
<gene>
    <name evidence="1" type="ORF">D0Y65_035838</name>
</gene>
<protein>
    <submittedName>
        <fullName evidence="1">Uncharacterized protein</fullName>
    </submittedName>
</protein>
<name>A0A445HBS7_GLYSO</name>
<evidence type="ECO:0000313" key="2">
    <source>
        <dbReference type="Proteomes" id="UP000289340"/>
    </source>
</evidence>
<sequence>MARKLNSIMEITAQKEAWKADKIDAQIKNVDPGKWNDVVKMVHPLSWIPKLINLSLWANVIRELVDVLQWSLDGKPKKVVFTMKDKCNPYQPVKILILNHPSQ</sequence>